<feature type="domain" description="Immune inhibitor A-like metallopeptidase VEG" evidence="13">
    <location>
        <begin position="657"/>
        <end position="813"/>
    </location>
</feature>
<dbReference type="NCBIfam" id="TIGR03296">
    <property type="entry name" value="M6dom_TIGR03296"/>
    <property type="match status" value="1"/>
</dbReference>
<dbReference type="AlphaFoldDB" id="A0A075LMV3"/>
<evidence type="ECO:0000256" key="3">
    <source>
        <dbReference type="ARBA" id="ARBA00022525"/>
    </source>
</evidence>
<dbReference type="InterPro" id="IPR008757">
    <property type="entry name" value="Peptidase_M6-like_domain"/>
</dbReference>
<dbReference type="Pfam" id="PF05547">
    <property type="entry name" value="Peptidase_M6"/>
    <property type="match status" value="1"/>
</dbReference>
<dbReference type="GO" id="GO:0006508">
    <property type="term" value="P:proteolysis"/>
    <property type="evidence" value="ECO:0007669"/>
    <property type="project" value="UniProtKB-KW"/>
</dbReference>
<dbReference type="PANTHER" id="PTHR13062:SF12">
    <property type="entry name" value="ALPHA-2-MACROGLOBULIN DOMAIN-CONTAINING PROTEIN"/>
    <property type="match status" value="1"/>
</dbReference>
<feature type="signal peptide" evidence="11">
    <location>
        <begin position="1"/>
        <end position="23"/>
    </location>
</feature>
<evidence type="ECO:0000256" key="5">
    <source>
        <dbReference type="ARBA" id="ARBA00022723"/>
    </source>
</evidence>
<dbReference type="Pfam" id="PF20774">
    <property type="entry name" value="InhA-like_VEG"/>
    <property type="match status" value="1"/>
</dbReference>
<feature type="domain" description="Peptidase M6-like" evidence="12">
    <location>
        <begin position="172"/>
        <end position="457"/>
    </location>
</feature>
<dbReference type="OrthoDB" id="275270at2"/>
<dbReference type="PIRSF" id="PIRSF007519">
    <property type="entry name" value="Protease_InhA"/>
    <property type="match status" value="1"/>
</dbReference>
<dbReference type="MEROPS" id="M06.002"/>
<feature type="chain" id="PRO_5039690768" evidence="11">
    <location>
        <begin position="24"/>
        <end position="817"/>
    </location>
</feature>
<name>A0A075LMV3_9BACI</name>
<dbReference type="KEGG" id="tap:GZ22_11995"/>
<reference evidence="14 15" key="1">
    <citation type="submission" date="2014-07" db="EMBL/GenBank/DDBJ databases">
        <title>Complete genome sequence of a moderately halophilic bacterium Terribacillus aidingensis MP602, isolated from Cryptomeria fortunei in Tianmu mountain in China.</title>
        <authorList>
            <person name="Wang Y."/>
            <person name="Lu P."/>
            <person name="Zhang L."/>
        </authorList>
    </citation>
    <scope>NUCLEOTIDE SEQUENCE [LARGE SCALE GENOMIC DNA]</scope>
    <source>
        <strain evidence="14 15">MP602</strain>
    </source>
</reference>
<evidence type="ECO:0000259" key="13">
    <source>
        <dbReference type="Pfam" id="PF20774"/>
    </source>
</evidence>
<dbReference type="SUPFAM" id="SSF55486">
    <property type="entry name" value="Metalloproteases ('zincins'), catalytic domain"/>
    <property type="match status" value="1"/>
</dbReference>
<dbReference type="Proteomes" id="UP000027980">
    <property type="component" value="Chromosome"/>
</dbReference>
<dbReference type="InterPro" id="IPR012300">
    <property type="entry name" value="Pept_M6_InhA"/>
</dbReference>
<dbReference type="InterPro" id="IPR048665">
    <property type="entry name" value="InhA-like_VEG"/>
</dbReference>
<comment type="cofactor">
    <cofactor evidence="1">
        <name>Zn(2+)</name>
        <dbReference type="ChEBI" id="CHEBI:29105"/>
    </cofactor>
</comment>
<keyword evidence="3" id="KW-0964">Secreted</keyword>
<evidence type="ECO:0000256" key="1">
    <source>
        <dbReference type="ARBA" id="ARBA00001947"/>
    </source>
</evidence>
<comment type="subcellular location">
    <subcellularLocation>
        <location evidence="2">Secreted</location>
    </subcellularLocation>
</comment>
<dbReference type="GO" id="GO:0005576">
    <property type="term" value="C:extracellular region"/>
    <property type="evidence" value="ECO:0007669"/>
    <property type="project" value="UniProtKB-SubCell"/>
</dbReference>
<keyword evidence="5" id="KW-0479">Metal-binding</keyword>
<dbReference type="HOGENOM" id="CLU_010858_1_0_9"/>
<keyword evidence="6 11" id="KW-0732">Signal</keyword>
<keyword evidence="8" id="KW-0862">Zinc</keyword>
<evidence type="ECO:0000313" key="14">
    <source>
        <dbReference type="EMBL" id="AIF67292.1"/>
    </source>
</evidence>
<sequence length="817" mass="89343">MKKNKWMASAMAAVIGFSTFTLSFVPAQEAHAEATVEKTPAVTYSPKAAQSGGPFDSAIANEDKLIELLKEEGKISEDATEAEAQEALNAYLKEREEKSAEAAKQPLPDELKEAAIDESVVSDTDKQNGNADNAASASKEASKKGKDKDKDKGKDKGKDKKKNKKVENVKEEEYDGEVREDKVLVLAIDFPDYQNSSITPEETDMWYEDYTHDHFQNMIFGEDGYTGPDGQDFTSMKQYYEAQSGGSYTVDGEIAGWYTADHPAAYYGANDPAPDGSDAAARELVYEALTKAGEDPNIDLSEYDQWDRDDYDGDGVYNEPDGIIDHLMVIHAGVGEEAGGGSLGGDAIWSHRWNLGGLVAVPGGSSTSDRFDGQLAAYDYTIEPEDGAMGVFAHEYGHDLGLPDEYDTNYTGQGEAVAYWSIMASGSWAGDVPGTEPSGFSAYAKEYLQNAHGGNWLSGTTIEAEDLDGDKVELLLDEAVTKGTNNDVIRVNLPDKETEVTKPASGTYAYFSGKGNNVDNSMTTTVDLTSASSAELTFKTWYDIEQDWDYASVKVNGETVPGSITTTENPNEQNPGDGITGTSDGWVDATFDLSAYAGQEIDLSLNYWTDVAVNNAGFYVDDIQVSADGSSVLTDDAESDSAFELTGFAQDKGVSLSEHYYLLEWRTHNGVDIGLDRIRRGDSLMSYNTGLLVWYVDNSYDNNWTGTHPGEGFLGVVDADRKALYWSDKSVASTRYQIHDAAFSKDKSEKMFLDYRATNGLTLKDNHTKSYDKFKDDKDYMNKALPEAGRNVPEYGLEFEVKEDSKDGSVGKIEISR</sequence>
<keyword evidence="9" id="KW-0482">Metalloprotease</keyword>
<evidence type="ECO:0000313" key="15">
    <source>
        <dbReference type="Proteomes" id="UP000027980"/>
    </source>
</evidence>
<keyword evidence="7" id="KW-0378">Hydrolase</keyword>
<evidence type="ECO:0000256" key="8">
    <source>
        <dbReference type="ARBA" id="ARBA00022833"/>
    </source>
</evidence>
<evidence type="ECO:0000259" key="12">
    <source>
        <dbReference type="Pfam" id="PF05547"/>
    </source>
</evidence>
<gene>
    <name evidence="14" type="ORF">GZ22_11995</name>
</gene>
<evidence type="ECO:0000256" key="9">
    <source>
        <dbReference type="ARBA" id="ARBA00023049"/>
    </source>
</evidence>
<evidence type="ECO:0000256" key="4">
    <source>
        <dbReference type="ARBA" id="ARBA00022670"/>
    </source>
</evidence>
<feature type="region of interest" description="Disordered" evidence="10">
    <location>
        <begin position="119"/>
        <end position="176"/>
    </location>
</feature>
<proteinExistence type="predicted"/>
<evidence type="ECO:0000256" key="6">
    <source>
        <dbReference type="ARBA" id="ARBA00022729"/>
    </source>
</evidence>
<feature type="compositionally biased region" description="Basic and acidic residues" evidence="10">
    <location>
        <begin position="165"/>
        <end position="176"/>
    </location>
</feature>
<evidence type="ECO:0000256" key="7">
    <source>
        <dbReference type="ARBA" id="ARBA00022801"/>
    </source>
</evidence>
<accession>A0A075LMV3</accession>
<protein>
    <submittedName>
        <fullName evidence="14">Protease</fullName>
    </submittedName>
</protein>
<feature type="compositionally biased region" description="Basic and acidic residues" evidence="10">
    <location>
        <begin position="140"/>
        <end position="158"/>
    </location>
</feature>
<dbReference type="Pfam" id="PF20773">
    <property type="entry name" value="InhA-like_MAM"/>
    <property type="match status" value="1"/>
</dbReference>
<dbReference type="EMBL" id="CP008876">
    <property type="protein sequence ID" value="AIF67292.1"/>
    <property type="molecule type" value="Genomic_DNA"/>
</dbReference>
<evidence type="ECO:0000256" key="10">
    <source>
        <dbReference type="SAM" id="MobiDB-lite"/>
    </source>
</evidence>
<organism evidence="14 15">
    <name type="scientific">Terribacillus saccharophilus</name>
    <dbReference type="NCBI Taxonomy" id="361277"/>
    <lineage>
        <taxon>Bacteria</taxon>
        <taxon>Bacillati</taxon>
        <taxon>Bacillota</taxon>
        <taxon>Bacilli</taxon>
        <taxon>Bacillales</taxon>
        <taxon>Bacillaceae</taxon>
        <taxon>Terribacillus</taxon>
    </lineage>
</organism>
<keyword evidence="4 14" id="KW-0645">Protease</keyword>
<dbReference type="GO" id="GO:0046872">
    <property type="term" value="F:metal ion binding"/>
    <property type="evidence" value="ECO:0007669"/>
    <property type="project" value="UniProtKB-KW"/>
</dbReference>
<dbReference type="PANTHER" id="PTHR13062">
    <property type="entry name" value="COLLAGENASE"/>
    <property type="match status" value="1"/>
</dbReference>
<evidence type="ECO:0000256" key="2">
    <source>
        <dbReference type="ARBA" id="ARBA00004613"/>
    </source>
</evidence>
<evidence type="ECO:0000256" key="11">
    <source>
        <dbReference type="SAM" id="SignalP"/>
    </source>
</evidence>
<dbReference type="GO" id="GO:0008237">
    <property type="term" value="F:metallopeptidase activity"/>
    <property type="evidence" value="ECO:0007669"/>
    <property type="project" value="UniProtKB-KW"/>
</dbReference>